<reference evidence="2" key="1">
    <citation type="submission" date="2018-03" db="EMBL/GenBank/DDBJ databases">
        <authorList>
            <person name="Blom J."/>
        </authorList>
    </citation>
    <scope>NUCLEOTIDE SEQUENCE [LARGE SCALE GENOMIC DNA]</scope>
    <source>
        <strain evidence="2">KPC-SM-21</strain>
    </source>
</reference>
<sequence length="51" mass="6082">MYVLNRREELISYYERHGYTKKGIIQHYPLSLNVGIPKLEVSLIELIKHII</sequence>
<evidence type="ECO:0000313" key="1">
    <source>
        <dbReference type="EMBL" id="SPL72163.1"/>
    </source>
</evidence>
<proteinExistence type="predicted"/>
<gene>
    <name evidence="1" type="ORF">KPC_3341</name>
</gene>
<dbReference type="InParanoid" id="A0A2U3N3F2"/>
<organism evidence="1 2">
    <name type="scientific">Acinetobacter stercoris</name>
    <dbReference type="NCBI Taxonomy" id="2126983"/>
    <lineage>
        <taxon>Bacteria</taxon>
        <taxon>Pseudomonadati</taxon>
        <taxon>Pseudomonadota</taxon>
        <taxon>Gammaproteobacteria</taxon>
        <taxon>Moraxellales</taxon>
        <taxon>Moraxellaceae</taxon>
        <taxon>Acinetobacter</taxon>
    </lineage>
</organism>
<accession>A0A2U3N3F2</accession>
<evidence type="ECO:0000313" key="2">
    <source>
        <dbReference type="Proteomes" id="UP000245974"/>
    </source>
</evidence>
<protein>
    <submittedName>
        <fullName evidence="1">Uncharacterized protein</fullName>
    </submittedName>
</protein>
<dbReference type="AlphaFoldDB" id="A0A2U3N3F2"/>
<dbReference type="EMBL" id="OOGT01000226">
    <property type="protein sequence ID" value="SPL72163.1"/>
    <property type="molecule type" value="Genomic_DNA"/>
</dbReference>
<dbReference type="Proteomes" id="UP000245974">
    <property type="component" value="Unassembled WGS sequence"/>
</dbReference>
<name>A0A2U3N3F2_9GAMM</name>
<keyword evidence="2" id="KW-1185">Reference proteome</keyword>